<sequence>MQAASSTTLHQRTIDCAVDYSENDFILNMSRLERQETCSTRNSEGATVIKKRELPAINFHGLEAMDFRLLMRLPIEMSISTWLISRAVIPSRVTAAIGFNRYDNEEKLRLKTNYQVREKAESECQRFNLERLQSVLSERESVTAL</sequence>
<reference evidence="1" key="1">
    <citation type="submission" date="2023-06" db="EMBL/GenBank/DDBJ databases">
        <authorList>
            <person name="Delattre M."/>
        </authorList>
    </citation>
    <scope>NUCLEOTIDE SEQUENCE</scope>
    <source>
        <strain evidence="1">AF72</strain>
    </source>
</reference>
<evidence type="ECO:0000313" key="1">
    <source>
        <dbReference type="EMBL" id="CAJ0557410.1"/>
    </source>
</evidence>
<comment type="caution">
    <text evidence="1">The sequence shown here is derived from an EMBL/GenBank/DDBJ whole genome shotgun (WGS) entry which is preliminary data.</text>
</comment>
<dbReference type="AlphaFoldDB" id="A0AA36FSX0"/>
<keyword evidence="2" id="KW-1185">Reference proteome</keyword>
<organism evidence="1 2">
    <name type="scientific">Mesorhabditis spiculigera</name>
    <dbReference type="NCBI Taxonomy" id="96644"/>
    <lineage>
        <taxon>Eukaryota</taxon>
        <taxon>Metazoa</taxon>
        <taxon>Ecdysozoa</taxon>
        <taxon>Nematoda</taxon>
        <taxon>Chromadorea</taxon>
        <taxon>Rhabditida</taxon>
        <taxon>Rhabditina</taxon>
        <taxon>Rhabditomorpha</taxon>
        <taxon>Rhabditoidea</taxon>
        <taxon>Rhabditidae</taxon>
        <taxon>Mesorhabditinae</taxon>
        <taxon>Mesorhabditis</taxon>
    </lineage>
</organism>
<evidence type="ECO:0000313" key="2">
    <source>
        <dbReference type="Proteomes" id="UP001177023"/>
    </source>
</evidence>
<name>A0AA36FSX0_9BILA</name>
<dbReference type="Proteomes" id="UP001177023">
    <property type="component" value="Unassembled WGS sequence"/>
</dbReference>
<proteinExistence type="predicted"/>
<accession>A0AA36FSX0</accession>
<gene>
    <name evidence="1" type="ORF">MSPICULIGERA_LOCUS168</name>
</gene>
<dbReference type="EMBL" id="CATQJA010000010">
    <property type="protein sequence ID" value="CAJ0557410.1"/>
    <property type="molecule type" value="Genomic_DNA"/>
</dbReference>
<protein>
    <submittedName>
        <fullName evidence="1">Uncharacterized protein</fullName>
    </submittedName>
</protein>
<feature type="non-terminal residue" evidence="1">
    <location>
        <position position="145"/>
    </location>
</feature>